<dbReference type="PROSITE" id="PS51194">
    <property type="entry name" value="HELICASE_CTER"/>
    <property type="match status" value="1"/>
</dbReference>
<dbReference type="EC" id="3.6.4.13" evidence="1"/>
<dbReference type="CDD" id="cd18787">
    <property type="entry name" value="SF2_C_DEAD"/>
    <property type="match status" value="1"/>
</dbReference>
<evidence type="ECO:0000256" key="1">
    <source>
        <dbReference type="ARBA" id="ARBA00012552"/>
    </source>
</evidence>
<dbReference type="Pfam" id="PF03880">
    <property type="entry name" value="DbpA"/>
    <property type="match status" value="1"/>
</dbReference>
<keyword evidence="2" id="KW-0963">Cytoplasm</keyword>
<dbReference type="InterPro" id="IPR000629">
    <property type="entry name" value="RNA-helicase_DEAD-box_CS"/>
</dbReference>
<feature type="domain" description="Helicase C-terminal" evidence="15">
    <location>
        <begin position="217"/>
        <end position="378"/>
    </location>
</feature>
<dbReference type="InterPro" id="IPR001650">
    <property type="entry name" value="Helicase_C-like"/>
</dbReference>
<dbReference type="SUPFAM" id="SSF52540">
    <property type="entry name" value="P-loop containing nucleoside triphosphate hydrolases"/>
    <property type="match status" value="1"/>
</dbReference>
<dbReference type="InterPro" id="IPR014001">
    <property type="entry name" value="Helicase_ATP-bd"/>
</dbReference>
<evidence type="ECO:0000256" key="4">
    <source>
        <dbReference type="ARBA" id="ARBA00022801"/>
    </source>
</evidence>
<dbReference type="InterPro" id="IPR012677">
    <property type="entry name" value="Nucleotide-bd_a/b_plait_sf"/>
</dbReference>
<evidence type="ECO:0000313" key="18">
    <source>
        <dbReference type="Proteomes" id="UP000295008"/>
    </source>
</evidence>
<dbReference type="Pfam" id="PF00270">
    <property type="entry name" value="DEAD"/>
    <property type="match status" value="1"/>
</dbReference>
<evidence type="ECO:0000256" key="3">
    <source>
        <dbReference type="ARBA" id="ARBA00022741"/>
    </source>
</evidence>
<keyword evidence="4 12" id="KW-0378">Hydrolase</keyword>
<evidence type="ECO:0000256" key="12">
    <source>
        <dbReference type="RuleBase" id="RU000492"/>
    </source>
</evidence>
<evidence type="ECO:0000259" key="14">
    <source>
        <dbReference type="PROSITE" id="PS51192"/>
    </source>
</evidence>
<dbReference type="InterPro" id="IPR027417">
    <property type="entry name" value="P-loop_NTPase"/>
</dbReference>
<dbReference type="InterPro" id="IPR011545">
    <property type="entry name" value="DEAD/DEAH_box_helicase_dom"/>
</dbReference>
<dbReference type="Pfam" id="PF00271">
    <property type="entry name" value="Helicase_C"/>
    <property type="match status" value="1"/>
</dbReference>
<evidence type="ECO:0000256" key="8">
    <source>
        <dbReference type="ARBA" id="ARBA00038437"/>
    </source>
</evidence>
<dbReference type="PANTHER" id="PTHR47963:SF8">
    <property type="entry name" value="ATP-DEPENDENT RNA HELICASE DEAD"/>
    <property type="match status" value="1"/>
</dbReference>
<evidence type="ECO:0000259" key="16">
    <source>
        <dbReference type="PROSITE" id="PS51195"/>
    </source>
</evidence>
<accession>A0A4R1SBV0</accession>
<dbReference type="Gene3D" id="3.40.50.300">
    <property type="entry name" value="P-loop containing nucleotide triphosphate hydrolases"/>
    <property type="match status" value="2"/>
</dbReference>
<evidence type="ECO:0000256" key="6">
    <source>
        <dbReference type="ARBA" id="ARBA00022840"/>
    </source>
</evidence>
<dbReference type="GO" id="GO:0005524">
    <property type="term" value="F:ATP binding"/>
    <property type="evidence" value="ECO:0007669"/>
    <property type="project" value="UniProtKB-KW"/>
</dbReference>
<dbReference type="InterPro" id="IPR050547">
    <property type="entry name" value="DEAD_box_RNA_helicases"/>
</dbReference>
<proteinExistence type="inferred from homology"/>
<protein>
    <recommendedName>
        <fullName evidence="10">ATP-dependent RNA helicase CshA</fullName>
        <ecNumber evidence="1">3.6.4.13</ecNumber>
    </recommendedName>
</protein>
<dbReference type="PROSITE" id="PS51195">
    <property type="entry name" value="Q_MOTIF"/>
    <property type="match status" value="1"/>
</dbReference>
<evidence type="ECO:0000259" key="15">
    <source>
        <dbReference type="PROSITE" id="PS51194"/>
    </source>
</evidence>
<dbReference type="GO" id="GO:0033592">
    <property type="term" value="F:RNA strand annealing activity"/>
    <property type="evidence" value="ECO:0007669"/>
    <property type="project" value="TreeGrafter"/>
</dbReference>
<dbReference type="SMART" id="SM00490">
    <property type="entry name" value="HELICc"/>
    <property type="match status" value="1"/>
</dbReference>
<dbReference type="InterPro" id="IPR014014">
    <property type="entry name" value="RNA_helicase_DEAD_Q_motif"/>
</dbReference>
<dbReference type="GO" id="GO:0005829">
    <property type="term" value="C:cytosol"/>
    <property type="evidence" value="ECO:0007669"/>
    <property type="project" value="TreeGrafter"/>
</dbReference>
<feature type="domain" description="Helicase ATP-binding" evidence="14">
    <location>
        <begin position="35"/>
        <end position="206"/>
    </location>
</feature>
<dbReference type="GO" id="GO:0005840">
    <property type="term" value="C:ribosome"/>
    <property type="evidence" value="ECO:0007669"/>
    <property type="project" value="TreeGrafter"/>
</dbReference>
<dbReference type="SMART" id="SM00487">
    <property type="entry name" value="DEXDc"/>
    <property type="match status" value="1"/>
</dbReference>
<keyword evidence="7" id="KW-0346">Stress response</keyword>
<keyword evidence="5 12" id="KW-0347">Helicase</keyword>
<evidence type="ECO:0000256" key="13">
    <source>
        <dbReference type="SAM" id="MobiDB-lite"/>
    </source>
</evidence>
<dbReference type="InterPro" id="IPR044742">
    <property type="entry name" value="DEAD/DEAH_RhlB"/>
</dbReference>
<dbReference type="GO" id="GO:0016787">
    <property type="term" value="F:hydrolase activity"/>
    <property type="evidence" value="ECO:0007669"/>
    <property type="project" value="UniProtKB-KW"/>
</dbReference>
<sequence>MNNLIFSELNLSKETLKAIAEMGFEEATPIQSQAIPPALEGKDLIGQAQTGTGKTCAFGIPAIERIIPQLRAVQVLILCPTRELAIQTAEELKNVAKYKRGLHILPIYGGQSMERQIMALRNNPQLIVGTPGRVMDHMRRNTLRLSGLKMLVLDEADEMLNMGFREDIDTILEQVPQERQTVLFSATMPRPIMELTAKYQREPVFIKIAHKELTVPGVEQFYLEVREAHRLDVLTRLIDANGIRLALVFCNTKRRVDELAAKLGASGYAAEALHGDMKQAQRDKVMARFREGTIEILIATDVAARGIDVDNIEAVFNYDLPSDEEYYVHRIGRTGRAGKTGKAYTFIFGRELFKLKDIQRYTRSTVAFMKPPSLLDVEESKVGNVIDRLRETIRAGQHTKYIAYIEKLAAEENAFEGEQENELADLTTLDIAAALLKLAVSPNKAAAGEETAPAPDPFDSRAESEMVRLFINAGSQDRIQPRHVIESIAGNTSLPRNLIGAIDICDKFTFVDVPRAYADEVMSSLKMNRLNGRRINIEKANRQASRNPRARFNRVKTPRP</sequence>
<dbReference type="GO" id="GO:0003724">
    <property type="term" value="F:RNA helicase activity"/>
    <property type="evidence" value="ECO:0007669"/>
    <property type="project" value="UniProtKB-EC"/>
</dbReference>
<keyword evidence="6 12" id="KW-0067">ATP-binding</keyword>
<evidence type="ECO:0000256" key="2">
    <source>
        <dbReference type="ARBA" id="ARBA00022490"/>
    </source>
</evidence>
<evidence type="ECO:0000256" key="10">
    <source>
        <dbReference type="ARBA" id="ARBA00067932"/>
    </source>
</evidence>
<feature type="compositionally biased region" description="Basic residues" evidence="13">
    <location>
        <begin position="548"/>
        <end position="560"/>
    </location>
</feature>
<comment type="catalytic activity">
    <reaction evidence="9">
        <text>ATP + H2O = ADP + phosphate + H(+)</text>
        <dbReference type="Rhea" id="RHEA:13065"/>
        <dbReference type="ChEBI" id="CHEBI:15377"/>
        <dbReference type="ChEBI" id="CHEBI:15378"/>
        <dbReference type="ChEBI" id="CHEBI:30616"/>
        <dbReference type="ChEBI" id="CHEBI:43474"/>
        <dbReference type="ChEBI" id="CHEBI:456216"/>
        <dbReference type="EC" id="3.6.4.13"/>
    </reaction>
</comment>
<dbReference type="CDD" id="cd00268">
    <property type="entry name" value="DEADc"/>
    <property type="match status" value="1"/>
</dbReference>
<dbReference type="InterPro" id="IPR057325">
    <property type="entry name" value="DeaD_dimer"/>
</dbReference>
<feature type="domain" description="DEAD-box RNA helicase Q" evidence="16">
    <location>
        <begin position="4"/>
        <end position="32"/>
    </location>
</feature>
<reference evidence="17 18" key="1">
    <citation type="submission" date="2019-03" db="EMBL/GenBank/DDBJ databases">
        <title>Genomic Encyclopedia of Type Strains, Phase IV (KMG-IV): sequencing the most valuable type-strain genomes for metagenomic binning, comparative biology and taxonomic classification.</title>
        <authorList>
            <person name="Goeker M."/>
        </authorList>
    </citation>
    <scope>NUCLEOTIDE SEQUENCE [LARGE SCALE GENOMIC DNA]</scope>
    <source>
        <strain evidence="17 18">LX-B</strain>
    </source>
</reference>
<organism evidence="17 18">
    <name type="scientific">Hydrogenispora ethanolica</name>
    <dbReference type="NCBI Taxonomy" id="1082276"/>
    <lineage>
        <taxon>Bacteria</taxon>
        <taxon>Bacillati</taxon>
        <taxon>Bacillota</taxon>
        <taxon>Hydrogenispora</taxon>
    </lineage>
</organism>
<dbReference type="OrthoDB" id="9805696at2"/>
<dbReference type="Gene3D" id="3.30.70.330">
    <property type="match status" value="1"/>
</dbReference>
<comment type="similarity">
    <text evidence="8 12">Belongs to the DEAD box helicase family.</text>
</comment>
<dbReference type="InterPro" id="IPR005580">
    <property type="entry name" value="DbpA/CsdA_RNA-bd_dom"/>
</dbReference>
<evidence type="ECO:0000313" key="17">
    <source>
        <dbReference type="EMBL" id="TCL76764.1"/>
    </source>
</evidence>
<dbReference type="FunFam" id="3.40.50.300:FF:000108">
    <property type="entry name" value="ATP-dependent RNA helicase RhlE"/>
    <property type="match status" value="1"/>
</dbReference>
<dbReference type="Proteomes" id="UP000295008">
    <property type="component" value="Unassembled WGS sequence"/>
</dbReference>
<feature type="region of interest" description="Disordered" evidence="13">
    <location>
        <begin position="537"/>
        <end position="560"/>
    </location>
</feature>
<keyword evidence="18" id="KW-1185">Reference proteome</keyword>
<dbReference type="EMBL" id="SLUN01000001">
    <property type="protein sequence ID" value="TCL76764.1"/>
    <property type="molecule type" value="Genomic_DNA"/>
</dbReference>
<dbReference type="GO" id="GO:0009409">
    <property type="term" value="P:response to cold"/>
    <property type="evidence" value="ECO:0007669"/>
    <property type="project" value="TreeGrafter"/>
</dbReference>
<dbReference type="RefSeq" id="WP_132012168.1">
    <property type="nucleotide sequence ID" value="NZ_SLUN01000001.1"/>
</dbReference>
<keyword evidence="3 12" id="KW-0547">Nucleotide-binding</keyword>
<dbReference type="PROSITE" id="PS51192">
    <property type="entry name" value="HELICASE_ATP_BIND_1"/>
    <property type="match status" value="1"/>
</dbReference>
<comment type="caution">
    <text evidence="17">The sequence shown here is derived from an EMBL/GenBank/DDBJ whole genome shotgun (WGS) entry which is preliminary data.</text>
</comment>
<dbReference type="PROSITE" id="PS00039">
    <property type="entry name" value="DEAD_ATP_HELICASE"/>
    <property type="match status" value="1"/>
</dbReference>
<dbReference type="PANTHER" id="PTHR47963">
    <property type="entry name" value="DEAD-BOX ATP-DEPENDENT RNA HELICASE 47, MITOCHONDRIAL"/>
    <property type="match status" value="1"/>
</dbReference>
<feature type="short sequence motif" description="Q motif" evidence="11">
    <location>
        <begin position="4"/>
        <end position="32"/>
    </location>
</feature>
<evidence type="ECO:0000256" key="5">
    <source>
        <dbReference type="ARBA" id="ARBA00022806"/>
    </source>
</evidence>
<dbReference type="Pfam" id="PF25399">
    <property type="entry name" value="DeaD_dimer"/>
    <property type="match status" value="1"/>
</dbReference>
<evidence type="ECO:0000256" key="11">
    <source>
        <dbReference type="PROSITE-ProRule" id="PRU00552"/>
    </source>
</evidence>
<dbReference type="AlphaFoldDB" id="A0A4R1SBV0"/>
<gene>
    <name evidence="17" type="ORF">EDC14_100144</name>
</gene>
<evidence type="ECO:0000256" key="9">
    <source>
        <dbReference type="ARBA" id="ARBA00047984"/>
    </source>
</evidence>
<name>A0A4R1SBV0_HYDET</name>
<dbReference type="CDD" id="cd12252">
    <property type="entry name" value="RRM_DbpA"/>
    <property type="match status" value="1"/>
</dbReference>
<evidence type="ECO:0000256" key="7">
    <source>
        <dbReference type="ARBA" id="ARBA00023016"/>
    </source>
</evidence>